<dbReference type="Proteomes" id="UP000327108">
    <property type="component" value="Unassembled WGS sequence"/>
</dbReference>
<sequence length="61" mass="7226">MPLLLSLRCVLQRFQLILNRWNRCNDLFLRISERKIGSHFCWKCFKRDGSARNASPPTKCS</sequence>
<dbReference type="AlphaFoldDB" id="A0A5N1K5F2"/>
<reference evidence="1 2" key="1">
    <citation type="submission" date="2019-09" db="EMBL/GenBank/DDBJ databases">
        <title>Biological control of the noxious weed angled onion (Allium triquetrum) thwarted by endophytic bacteria in Victoria, Australia.</title>
        <authorList>
            <person name="Tehranchian P."/>
            <person name="Adair R.J."/>
            <person name="Van T.H."/>
            <person name="Morrison P.D."/>
            <person name="Williams H."/>
            <person name="Lawrie A.C."/>
        </authorList>
    </citation>
    <scope>NUCLEOTIDE SEQUENCE [LARGE SCALE GENOMIC DNA]</scope>
    <source>
        <strain evidence="1 2">RPTAtOch1</strain>
    </source>
</reference>
<keyword evidence="2" id="KW-1185">Reference proteome</keyword>
<dbReference type="EMBL" id="VYXQ01000007">
    <property type="protein sequence ID" value="KAA9368585.1"/>
    <property type="molecule type" value="Genomic_DNA"/>
</dbReference>
<comment type="caution">
    <text evidence="1">The sequence shown here is derived from an EMBL/GenBank/DDBJ whole genome shotgun (WGS) entry which is preliminary data.</text>
</comment>
<proteinExistence type="predicted"/>
<evidence type="ECO:0000313" key="1">
    <source>
        <dbReference type="EMBL" id="KAA9368585.1"/>
    </source>
</evidence>
<protein>
    <submittedName>
        <fullName evidence="1">Uncharacterized protein</fullName>
    </submittedName>
</protein>
<organism evidence="1 2">
    <name type="scientific">Ochrobactrum quorumnocens</name>
    <dbReference type="NCBI Taxonomy" id="271865"/>
    <lineage>
        <taxon>Bacteria</taxon>
        <taxon>Pseudomonadati</taxon>
        <taxon>Pseudomonadota</taxon>
        <taxon>Alphaproteobacteria</taxon>
        <taxon>Hyphomicrobiales</taxon>
        <taxon>Brucellaceae</taxon>
        <taxon>Brucella/Ochrobactrum group</taxon>
        <taxon>Ochrobactrum</taxon>
    </lineage>
</organism>
<gene>
    <name evidence="1" type="ORF">F3W84_09535</name>
</gene>
<name>A0A5N1K5F2_9HYPH</name>
<accession>A0A5N1K5F2</accession>
<evidence type="ECO:0000313" key="2">
    <source>
        <dbReference type="Proteomes" id="UP000327108"/>
    </source>
</evidence>